<reference evidence="2" key="1">
    <citation type="journal article" date="2019" name="Int. J. Syst. Evol. Microbiol.">
        <title>The Global Catalogue of Microorganisms (GCM) 10K type strain sequencing project: providing services to taxonomists for standard genome sequencing and annotation.</title>
        <authorList>
            <consortium name="The Broad Institute Genomics Platform"/>
            <consortium name="The Broad Institute Genome Sequencing Center for Infectious Disease"/>
            <person name="Wu L."/>
            <person name="Ma J."/>
        </authorList>
    </citation>
    <scope>NUCLEOTIDE SEQUENCE [LARGE SCALE GENOMIC DNA]</scope>
    <source>
        <strain evidence="2">NBRC 101365</strain>
    </source>
</reference>
<keyword evidence="2" id="KW-1185">Reference proteome</keyword>
<comment type="caution">
    <text evidence="1">The sequence shown here is derived from an EMBL/GenBank/DDBJ whole genome shotgun (WGS) entry which is preliminary data.</text>
</comment>
<dbReference type="Proteomes" id="UP001156882">
    <property type="component" value="Unassembled WGS sequence"/>
</dbReference>
<protein>
    <submittedName>
        <fullName evidence="1">Uncharacterized protein</fullName>
    </submittedName>
</protein>
<gene>
    <name evidence="1" type="ORF">GCM10007874_49290</name>
</gene>
<dbReference type="EMBL" id="BSPC01000054">
    <property type="protein sequence ID" value="GLS21912.1"/>
    <property type="molecule type" value="Genomic_DNA"/>
</dbReference>
<evidence type="ECO:0000313" key="2">
    <source>
        <dbReference type="Proteomes" id="UP001156882"/>
    </source>
</evidence>
<name>A0ABQ6CUI6_9HYPH</name>
<organism evidence="1 2">
    <name type="scientific">Labrys miyagiensis</name>
    <dbReference type="NCBI Taxonomy" id="346912"/>
    <lineage>
        <taxon>Bacteria</taxon>
        <taxon>Pseudomonadati</taxon>
        <taxon>Pseudomonadota</taxon>
        <taxon>Alphaproteobacteria</taxon>
        <taxon>Hyphomicrobiales</taxon>
        <taxon>Xanthobacteraceae</taxon>
        <taxon>Labrys</taxon>
    </lineage>
</organism>
<accession>A0ABQ6CUI6</accession>
<proteinExistence type="predicted"/>
<sequence>MVIRLAMTAIPLYAYTATSEHAAARSAAKTIVDALAVATGTPAICEPVFVESLEALAQSPPGSIRLASLLPEIDRVDDAWDEVQARLRVSFGNLAATGNPVFICTVVRIAGDGEDADLLYRRRVRIRRLDLLAAELSRETGAFVIDLDRVIADIGGRNLQTDYRLDTAAAASVAGHAIAIGLIVNGLDEFVPFELQDKLREILMQKNVGPATPSSLVPANVMAFGRGRHKQNVVTITDSDGGSQAGRLLRQALRREIAPGEAFAKLMKAVRSRGAVESGTLLASAVLRMVRSHRR</sequence>
<evidence type="ECO:0000313" key="1">
    <source>
        <dbReference type="EMBL" id="GLS21912.1"/>
    </source>
</evidence>